<sequence>MSNSDLALSIALGVGLAAATGFRVFLPMLVASVAAYSGSLPLGDGFAWLGTPAAMLMLGVAALLEVGAYFIPGVDNLLDVIAAPVAVIAGAIVSAATMADLPPMMKWTAAIVAGGGAAGIVHGVTAALRAKSTVLTAGLGNSTVATAELGGALLVSLLALAAPVAAFVLVALMLWLAIRLILRLRRSAPRTDQPG</sequence>
<dbReference type="InterPro" id="IPR025196">
    <property type="entry name" value="DUF4126"/>
</dbReference>
<evidence type="ECO:0000313" key="3">
    <source>
        <dbReference type="EMBL" id="KGT80799.1"/>
    </source>
</evidence>
<keyword evidence="1" id="KW-0812">Transmembrane</keyword>
<evidence type="ECO:0000256" key="1">
    <source>
        <dbReference type="SAM" id="Phobius"/>
    </source>
</evidence>
<comment type="caution">
    <text evidence="3">The sequence shown here is derived from an EMBL/GenBank/DDBJ whole genome shotgun (WGS) entry which is preliminary data.</text>
</comment>
<evidence type="ECO:0000313" key="4">
    <source>
        <dbReference type="Proteomes" id="UP000030377"/>
    </source>
</evidence>
<reference evidence="3 4" key="1">
    <citation type="submission" date="2014-09" db="EMBL/GenBank/DDBJ databases">
        <title>Draft genome of Bradyrhizobium japonicum Is-34.</title>
        <authorList>
            <person name="Tsurumaru H."/>
            <person name="Yamakawa T."/>
            <person name="Hashimoto S."/>
            <person name="Okizaki K."/>
            <person name="Kanesaki Y."/>
            <person name="Yoshikawa H."/>
            <person name="Yajima S."/>
        </authorList>
    </citation>
    <scope>NUCLEOTIDE SEQUENCE [LARGE SCALE GENOMIC DNA]</scope>
    <source>
        <strain evidence="3 4">Is-34</strain>
    </source>
</reference>
<name>A0A0A3Y5F5_BRAJP</name>
<keyword evidence="1" id="KW-1133">Transmembrane helix</keyword>
<proteinExistence type="predicted"/>
<protein>
    <submittedName>
        <fullName evidence="3">Membrane protein</fullName>
    </submittedName>
</protein>
<organism evidence="3 4">
    <name type="scientific">Bradyrhizobium japonicum</name>
    <dbReference type="NCBI Taxonomy" id="375"/>
    <lineage>
        <taxon>Bacteria</taxon>
        <taxon>Pseudomonadati</taxon>
        <taxon>Pseudomonadota</taxon>
        <taxon>Alphaproteobacteria</taxon>
        <taxon>Hyphomicrobiales</taxon>
        <taxon>Nitrobacteraceae</taxon>
        <taxon>Bradyrhizobium</taxon>
    </lineage>
</organism>
<keyword evidence="1" id="KW-0472">Membrane</keyword>
<feature type="transmembrane region" description="Helical" evidence="1">
    <location>
        <begin position="77"/>
        <end position="99"/>
    </location>
</feature>
<gene>
    <name evidence="3" type="ORF">MA20_05080</name>
</gene>
<dbReference type="EMBL" id="JRPN01000003">
    <property type="protein sequence ID" value="KGT80799.1"/>
    <property type="molecule type" value="Genomic_DNA"/>
</dbReference>
<feature type="transmembrane region" description="Helical" evidence="1">
    <location>
        <begin position="152"/>
        <end position="178"/>
    </location>
</feature>
<feature type="domain" description="DUF4126" evidence="2">
    <location>
        <begin position="10"/>
        <end position="181"/>
    </location>
</feature>
<accession>A0A0A3Y5F5</accession>
<dbReference type="AlphaFoldDB" id="A0A0A3Y5F5"/>
<evidence type="ECO:0000259" key="2">
    <source>
        <dbReference type="Pfam" id="PF13548"/>
    </source>
</evidence>
<dbReference type="RefSeq" id="WP_041953985.1">
    <property type="nucleotide sequence ID" value="NZ_CP126005.1"/>
</dbReference>
<dbReference type="Pfam" id="PF13548">
    <property type="entry name" value="DUF4126"/>
    <property type="match status" value="1"/>
</dbReference>
<feature type="transmembrane region" description="Helical" evidence="1">
    <location>
        <begin position="45"/>
        <end position="70"/>
    </location>
</feature>
<dbReference type="Proteomes" id="UP000030377">
    <property type="component" value="Unassembled WGS sequence"/>
</dbReference>